<evidence type="ECO:0000313" key="2">
    <source>
        <dbReference type="Proteomes" id="UP000233597"/>
    </source>
</evidence>
<dbReference type="RefSeq" id="WP_101263812.1">
    <property type="nucleotide sequence ID" value="NZ_NWTK01000001.1"/>
</dbReference>
<dbReference type="OrthoDB" id="7626403at2"/>
<gene>
    <name evidence="1" type="ORF">COO20_00930</name>
</gene>
<sequence length="251" mass="28323">MFAVSDIHLLTDENLRQQVKEHPRAQELLRALLYPYAAPDHDYVLRNRKVSPLDAGRSEAMDDLLRGRVPVIAAGSNRSPRQLARKFAPPHETVDIPVTMGWMENYDIVYCAHLTGYGSVPATILKSPGTTVRVAVNWLLPDQLHRMHATESLGRHYDYAQLPSVGIALDCGLTVQRAGAYIARYGAEFSPGDIFALDNIKAENRRYPARSQWEMLQYVARRAGQVPHPDFILRVIDDENFRHAQNGLRAD</sequence>
<accession>A0A2N3KZ20</accession>
<organism evidence="1 2">
    <name type="scientific">Thalassospira marina</name>
    <dbReference type="NCBI Taxonomy" id="2048283"/>
    <lineage>
        <taxon>Bacteria</taxon>
        <taxon>Pseudomonadati</taxon>
        <taxon>Pseudomonadota</taxon>
        <taxon>Alphaproteobacteria</taxon>
        <taxon>Rhodospirillales</taxon>
        <taxon>Thalassospiraceae</taxon>
        <taxon>Thalassospira</taxon>
    </lineage>
</organism>
<comment type="caution">
    <text evidence="1">The sequence shown here is derived from an EMBL/GenBank/DDBJ whole genome shotgun (WGS) entry which is preliminary data.</text>
</comment>
<dbReference type="EMBL" id="NWTK01000001">
    <property type="protein sequence ID" value="PKR55819.1"/>
    <property type="molecule type" value="Genomic_DNA"/>
</dbReference>
<reference evidence="1 2" key="1">
    <citation type="submission" date="2017-09" db="EMBL/GenBank/DDBJ databases">
        <title>Biodiversity and function of Thalassospira species in the particle-attached aromatic-hydrocarbon-degrading consortia from the surface seawater of the South China Sea.</title>
        <authorList>
            <person name="Dong C."/>
            <person name="Liu R."/>
            <person name="Shao Z."/>
        </authorList>
    </citation>
    <scope>NUCLEOTIDE SEQUENCE [LARGE SCALE GENOMIC DNA]</scope>
    <source>
        <strain evidence="1 2">CSC1P2</strain>
    </source>
</reference>
<name>A0A2N3KZ20_9PROT</name>
<proteinExistence type="predicted"/>
<evidence type="ECO:0000313" key="1">
    <source>
        <dbReference type="EMBL" id="PKR55819.1"/>
    </source>
</evidence>
<protein>
    <submittedName>
        <fullName evidence="1">Uncharacterized protein</fullName>
    </submittedName>
</protein>
<dbReference type="AlphaFoldDB" id="A0A2N3KZ20"/>
<dbReference type="Proteomes" id="UP000233597">
    <property type="component" value="Unassembled WGS sequence"/>
</dbReference>